<keyword evidence="11" id="KW-1185">Reference proteome</keyword>
<comment type="function">
    <text evidence="9">Responsible for the transport of dicarboxylates such as succinate, fumarate, and malate across the membrane.</text>
</comment>
<feature type="transmembrane region" description="Helical" evidence="9">
    <location>
        <begin position="231"/>
        <end position="255"/>
    </location>
</feature>
<dbReference type="InterPro" id="IPR023954">
    <property type="entry name" value="C4_dicarb_transport"/>
</dbReference>
<dbReference type="NCBIfam" id="NF002461">
    <property type="entry name" value="PRK01663.1"/>
    <property type="match status" value="1"/>
</dbReference>
<feature type="transmembrane region" description="Helical" evidence="9">
    <location>
        <begin position="82"/>
        <end position="101"/>
    </location>
</feature>
<feature type="transmembrane region" description="Helical" evidence="9">
    <location>
        <begin position="312"/>
        <end position="331"/>
    </location>
</feature>
<dbReference type="InterPro" id="IPR018107">
    <property type="entry name" value="Na-dicarboxylate_symporter_CS"/>
</dbReference>
<evidence type="ECO:0000256" key="4">
    <source>
        <dbReference type="ARBA" id="ARBA00022475"/>
    </source>
</evidence>
<evidence type="ECO:0000256" key="9">
    <source>
        <dbReference type="HAMAP-Rule" id="MF_01300"/>
    </source>
</evidence>
<name>A0ABX0U3V3_9SPHN</name>
<comment type="similarity">
    <text evidence="2 9">Belongs to the dicarboxylate/amino acid:cation symporter (DAACS) (TC 2.A.23) family.</text>
</comment>
<keyword evidence="6 9" id="KW-0769">Symport</keyword>
<protein>
    <recommendedName>
        <fullName evidence="9">C4-dicarboxylate transport protein</fullName>
    </recommendedName>
</protein>
<comment type="subcellular location">
    <subcellularLocation>
        <location evidence="1 9">Cell membrane</location>
        <topology evidence="1 9">Multi-pass membrane protein</topology>
    </subcellularLocation>
</comment>
<dbReference type="PRINTS" id="PR00173">
    <property type="entry name" value="EDTRNSPORT"/>
</dbReference>
<feature type="transmembrane region" description="Helical" evidence="9">
    <location>
        <begin position="351"/>
        <end position="380"/>
    </location>
</feature>
<sequence>MTSVAPPGRWWSHLYLQVLVAIAAGAALGHFAPDTGAALKPLGDAFIKLVKMIIAPVIFLTLVTGIAGIRDLAEVGRVALKAFVYFLFFSTLALIVGLIVANTVRPGAGLNIDPATLDGGAVDTYTKAAGDSSLTGFLLDIIPTTLVSPFTGGNILQVLLVSILFGVAFVLVGKRAQPVLDLLEQLSAVVFRIVGMLMRLAPIGAFGAIAFTIGEYGIGTLANLGALVATYYLTSLLFVIVVLGIVARIAGFSIFKLIAYLKAELLLVLGTSSSEAALPALITKMEQAGCAKAVVGLVVPTGYSFNLDGTNIYMTLAALFIAQATGVDLTLGEQLLLLGVAMLSSKGAAGVTGAGFITLAATLSIVPSVPVAGMALILGVDRFMSECRSLTNFIGNAVATVVVARWEGQLDKGMLAAALARRSAPYVEADVYPEPSA</sequence>
<evidence type="ECO:0000256" key="1">
    <source>
        <dbReference type="ARBA" id="ARBA00004651"/>
    </source>
</evidence>
<evidence type="ECO:0000256" key="8">
    <source>
        <dbReference type="ARBA" id="ARBA00023136"/>
    </source>
</evidence>
<evidence type="ECO:0000256" key="2">
    <source>
        <dbReference type="ARBA" id="ARBA00006148"/>
    </source>
</evidence>
<dbReference type="Pfam" id="PF00375">
    <property type="entry name" value="SDF"/>
    <property type="match status" value="1"/>
</dbReference>
<evidence type="ECO:0000313" key="10">
    <source>
        <dbReference type="EMBL" id="NIJ24336.1"/>
    </source>
</evidence>
<dbReference type="NCBIfam" id="NF009587">
    <property type="entry name" value="PRK13027.1"/>
    <property type="match status" value="1"/>
</dbReference>
<gene>
    <name evidence="9" type="primary">dctA</name>
    <name evidence="10" type="ORF">FHT01_001878</name>
</gene>
<dbReference type="PROSITE" id="PS00714">
    <property type="entry name" value="NA_DICARBOXYL_SYMP_2"/>
    <property type="match status" value="1"/>
</dbReference>
<keyword evidence="3 9" id="KW-0813">Transport</keyword>
<proteinExistence type="inferred from homology"/>
<dbReference type="Gene3D" id="1.10.3860.10">
    <property type="entry name" value="Sodium:dicarboxylate symporter"/>
    <property type="match status" value="1"/>
</dbReference>
<dbReference type="EMBL" id="JAASQP010000001">
    <property type="protein sequence ID" value="NIJ24336.1"/>
    <property type="molecule type" value="Genomic_DNA"/>
</dbReference>
<dbReference type="PANTHER" id="PTHR42865:SF1">
    <property type="entry name" value="AEROBIC C4-DICARBOXYLATE TRANSPORT PROTEIN"/>
    <property type="match status" value="1"/>
</dbReference>
<dbReference type="SUPFAM" id="SSF118215">
    <property type="entry name" value="Proton glutamate symport protein"/>
    <property type="match status" value="1"/>
</dbReference>
<accession>A0ABX0U3V3</accession>
<evidence type="ECO:0000256" key="3">
    <source>
        <dbReference type="ARBA" id="ARBA00022448"/>
    </source>
</evidence>
<organism evidence="10 11">
    <name type="scientific">Sphingomonas japonica</name>
    <dbReference type="NCBI Taxonomy" id="511662"/>
    <lineage>
        <taxon>Bacteria</taxon>
        <taxon>Pseudomonadati</taxon>
        <taxon>Pseudomonadota</taxon>
        <taxon>Alphaproteobacteria</taxon>
        <taxon>Sphingomonadales</taxon>
        <taxon>Sphingomonadaceae</taxon>
        <taxon>Sphingomonas</taxon>
    </lineage>
</organism>
<feature type="transmembrane region" description="Helical" evidence="9">
    <location>
        <begin position="186"/>
        <end position="211"/>
    </location>
</feature>
<dbReference type="PROSITE" id="PS00713">
    <property type="entry name" value="NA_DICARBOXYL_SYMP_1"/>
    <property type="match status" value="1"/>
</dbReference>
<evidence type="ECO:0000313" key="11">
    <source>
        <dbReference type="Proteomes" id="UP000788153"/>
    </source>
</evidence>
<keyword evidence="8 9" id="KW-0472">Membrane</keyword>
<keyword evidence="7 9" id="KW-1133">Transmembrane helix</keyword>
<dbReference type="InterPro" id="IPR001991">
    <property type="entry name" value="Na-dicarboxylate_symporter"/>
</dbReference>
<reference evidence="10 11" key="1">
    <citation type="submission" date="2020-03" db="EMBL/GenBank/DDBJ databases">
        <title>Genomic Encyclopedia of Type Strains, Phase IV (KMG-IV): sequencing the most valuable type-strain genomes for metagenomic binning, comparative biology and taxonomic classification.</title>
        <authorList>
            <person name="Goeker M."/>
        </authorList>
    </citation>
    <scope>NUCLEOTIDE SEQUENCE [LARGE SCALE GENOMIC DNA]</scope>
    <source>
        <strain evidence="10 11">DSM 22753</strain>
    </source>
</reference>
<evidence type="ECO:0000256" key="6">
    <source>
        <dbReference type="ARBA" id="ARBA00022847"/>
    </source>
</evidence>
<keyword evidence="4 9" id="KW-1003">Cell membrane</keyword>
<dbReference type="Proteomes" id="UP000788153">
    <property type="component" value="Unassembled WGS sequence"/>
</dbReference>
<evidence type="ECO:0000256" key="7">
    <source>
        <dbReference type="ARBA" id="ARBA00022989"/>
    </source>
</evidence>
<dbReference type="RefSeq" id="WP_140046706.1">
    <property type="nucleotide sequence ID" value="NZ_BAAAEV010000001.1"/>
</dbReference>
<feature type="transmembrane region" description="Helical" evidence="9">
    <location>
        <begin position="52"/>
        <end position="70"/>
    </location>
</feature>
<comment type="caution">
    <text evidence="10">The sequence shown here is derived from an EMBL/GenBank/DDBJ whole genome shotgun (WGS) entry which is preliminary data.</text>
</comment>
<feature type="transmembrane region" description="Helical" evidence="9">
    <location>
        <begin position="12"/>
        <end position="32"/>
    </location>
</feature>
<dbReference type="HAMAP" id="MF_01300">
    <property type="entry name" value="C4_dicarb_transport"/>
    <property type="match status" value="1"/>
</dbReference>
<keyword evidence="5 9" id="KW-0812">Transmembrane</keyword>
<dbReference type="PANTHER" id="PTHR42865">
    <property type="entry name" value="PROTON/GLUTAMATE-ASPARTATE SYMPORTER"/>
    <property type="match status" value="1"/>
</dbReference>
<evidence type="ECO:0000256" key="5">
    <source>
        <dbReference type="ARBA" id="ARBA00022692"/>
    </source>
</evidence>
<dbReference type="InterPro" id="IPR036458">
    <property type="entry name" value="Na:dicarbo_symporter_sf"/>
</dbReference>
<feature type="transmembrane region" description="Helical" evidence="9">
    <location>
        <begin position="155"/>
        <end position="174"/>
    </location>
</feature>